<feature type="active site" description="Charge relay system; for autoendoproteolytic cleavage activity" evidence="12">
    <location>
        <position position="158"/>
    </location>
</feature>
<comment type="pathway">
    <text evidence="12">Phospholipid metabolism; phosphatidylethanolamine biosynthesis; phosphatidylethanolamine from CDP-diacylglycerol: step 2/2.</text>
</comment>
<keyword evidence="10 12" id="KW-1208">Phospholipid metabolism</keyword>
<dbReference type="HAMAP" id="MF_00662">
    <property type="entry name" value="PS_decarb_PSD_B_type1"/>
    <property type="match status" value="1"/>
</dbReference>
<organism evidence="13 14">
    <name type="scientific">Thiospirillum jenense</name>
    <dbReference type="NCBI Taxonomy" id="1653858"/>
    <lineage>
        <taxon>Bacteria</taxon>
        <taxon>Pseudomonadati</taxon>
        <taxon>Pseudomonadota</taxon>
        <taxon>Gammaproteobacteria</taxon>
        <taxon>Chromatiales</taxon>
        <taxon>Chromatiaceae</taxon>
        <taxon>Thiospirillum</taxon>
    </lineage>
</organism>
<keyword evidence="7 12" id="KW-0865">Zymogen</keyword>
<comment type="pathway">
    <text evidence="1">Lipid metabolism.</text>
</comment>
<evidence type="ECO:0000256" key="2">
    <source>
        <dbReference type="ARBA" id="ARBA00022475"/>
    </source>
</evidence>
<reference evidence="13 14" key="1">
    <citation type="journal article" date="2020" name="Arch. Microbiol.">
        <title>The genome sequence of the giant phototrophic gammaproteobacterium Thiospirillum jenense gives insight into its physiological properties and phylogenetic relationships.</title>
        <authorList>
            <person name="Imhoff J.F."/>
            <person name="Meyer T.E."/>
            <person name="Kyndt J.A."/>
        </authorList>
    </citation>
    <scope>NUCLEOTIDE SEQUENCE [LARGE SCALE GENOMIC DNA]</scope>
    <source>
        <strain evidence="13 14">DSM 216</strain>
    </source>
</reference>
<dbReference type="Proteomes" id="UP000548632">
    <property type="component" value="Unassembled WGS sequence"/>
</dbReference>
<comment type="subunit">
    <text evidence="12">Heterodimer of a large membrane-associated beta subunit and a small pyruvoyl-containing alpha subunit.</text>
</comment>
<dbReference type="Pfam" id="PF02666">
    <property type="entry name" value="PS_Dcarbxylase"/>
    <property type="match status" value="1"/>
</dbReference>
<dbReference type="EC" id="4.1.1.65" evidence="12"/>
<evidence type="ECO:0000256" key="8">
    <source>
        <dbReference type="ARBA" id="ARBA00023209"/>
    </source>
</evidence>
<keyword evidence="5 12" id="KW-0443">Lipid metabolism</keyword>
<dbReference type="PANTHER" id="PTHR10067:SF6">
    <property type="entry name" value="PHOSPHATIDYLSERINE DECARBOXYLASE PROENZYME, MITOCHONDRIAL"/>
    <property type="match status" value="1"/>
</dbReference>
<evidence type="ECO:0000256" key="9">
    <source>
        <dbReference type="ARBA" id="ARBA00023239"/>
    </source>
</evidence>
<comment type="caution">
    <text evidence="13">The sequence shown here is derived from an EMBL/GenBank/DDBJ whole genome shotgun (WGS) entry which is preliminary data.</text>
</comment>
<evidence type="ECO:0000256" key="12">
    <source>
        <dbReference type="HAMAP-Rule" id="MF_00662"/>
    </source>
</evidence>
<dbReference type="AlphaFoldDB" id="A0A839HF47"/>
<dbReference type="InterPro" id="IPR003817">
    <property type="entry name" value="PS_Dcarbxylase"/>
</dbReference>
<evidence type="ECO:0000313" key="14">
    <source>
        <dbReference type="Proteomes" id="UP000548632"/>
    </source>
</evidence>
<dbReference type="GO" id="GO:0004609">
    <property type="term" value="F:phosphatidylserine decarboxylase activity"/>
    <property type="evidence" value="ECO:0007669"/>
    <property type="project" value="UniProtKB-UniRule"/>
</dbReference>
<dbReference type="InterPro" id="IPR033177">
    <property type="entry name" value="PSD-B"/>
</dbReference>
<keyword evidence="8 12" id="KW-0594">Phospholipid biosynthesis</keyword>
<gene>
    <name evidence="12 13" type="primary">psd</name>
    <name evidence="13" type="ORF">HUK38_05295</name>
</gene>
<dbReference type="EMBL" id="JABVCQ010000008">
    <property type="protein sequence ID" value="MBB1125649.1"/>
    <property type="molecule type" value="Genomic_DNA"/>
</dbReference>
<evidence type="ECO:0000256" key="10">
    <source>
        <dbReference type="ARBA" id="ARBA00023264"/>
    </source>
</evidence>
<dbReference type="InterPro" id="IPR033178">
    <property type="entry name" value="PSD_type1_pro"/>
</dbReference>
<comment type="similarity">
    <text evidence="12">Belongs to the phosphatidylserine decarboxylase family. PSD-B subfamily. Prokaryotic type I sub-subfamily.</text>
</comment>
<keyword evidence="4 12" id="KW-0210">Decarboxylase</keyword>
<accession>A0A839HF47</accession>
<name>A0A839HF47_9GAMM</name>
<dbReference type="NCBIfam" id="TIGR00163">
    <property type="entry name" value="PS_decarb"/>
    <property type="match status" value="1"/>
</dbReference>
<evidence type="ECO:0000256" key="4">
    <source>
        <dbReference type="ARBA" id="ARBA00022793"/>
    </source>
</evidence>
<keyword evidence="14" id="KW-1185">Reference proteome</keyword>
<proteinExistence type="inferred from homology"/>
<evidence type="ECO:0000256" key="5">
    <source>
        <dbReference type="ARBA" id="ARBA00023098"/>
    </source>
</evidence>
<dbReference type="GO" id="GO:0006646">
    <property type="term" value="P:phosphatidylethanolamine biosynthetic process"/>
    <property type="evidence" value="ECO:0007669"/>
    <property type="project" value="UniProtKB-UniRule"/>
</dbReference>
<feature type="active site" description="Schiff-base intermediate with substrate; via pyruvic acid; for decarboxylase activity" evidence="12">
    <location>
        <position position="262"/>
    </location>
</feature>
<sequence length="299" mass="33035">MNNTTSPPSPNWRERLFIALQYLLPQHLLSALMWRFTRARLGFILPSFIRLFVKHFAVNLDEAAEPSPAAYSTFNAFFTRALRFDARPIAADPQTIISPVDAVISQIGTIENGQLIQAKGRQFTLTELLGGAPDLAQLFDGGLFATLYLSPRDYHRIHTPAAGQLRSMLYIPGRLFSVNPATVRGVPNLFARNERVICVFNNEHSPFVLVLVGAIFVGSIETTWAGEITPPRGTVIRRDDYPNDDAPTFARGAECARFNMGSTVLVLLPPGRAQWLADKQPNDRIQCGAALGQWQSGTG</sequence>
<evidence type="ECO:0000256" key="3">
    <source>
        <dbReference type="ARBA" id="ARBA00022516"/>
    </source>
</evidence>
<keyword evidence="11 12" id="KW-0670">Pyruvate</keyword>
<evidence type="ECO:0000313" key="13">
    <source>
        <dbReference type="EMBL" id="MBB1125649.1"/>
    </source>
</evidence>
<keyword evidence="3 12" id="KW-0444">Lipid biosynthesis</keyword>
<feature type="active site" description="Charge relay system; for autoendoproteolytic cleavage activity" evidence="12">
    <location>
        <position position="262"/>
    </location>
</feature>
<comment type="function">
    <text evidence="12">Catalyzes the formation of phosphatidylethanolamine (PtdEtn) from phosphatidylserine (PtdSer).</text>
</comment>
<comment type="PTM">
    <text evidence="12">Is synthesized initially as an inactive proenzyme. Formation of the active enzyme involves a self-maturation process in which the active site pyruvoyl group is generated from an internal serine residue via an autocatalytic post-translational modification. Two non-identical subunits are generated from the proenzyme in this reaction, and the pyruvate is formed at the N-terminus of the alpha chain, which is derived from the carboxyl end of the proenzyme. The autoendoproteolytic cleavage occurs by a canonical serine protease mechanism, in which the side chain hydroxyl group of the serine supplies its oxygen atom to form the C-terminus of the beta chain, while the remainder of the serine residue undergoes an oxidative deamination to produce ammonia and the pyruvoyl prosthetic group on the alpha chain. During this reaction, the Ser that is part of the protease active site of the proenzyme becomes the pyruvoyl prosthetic group, which constitutes an essential element of the active site of the mature decarboxylase.</text>
</comment>
<keyword evidence="2 12" id="KW-1003">Cell membrane</keyword>
<dbReference type="GO" id="GO:0005886">
    <property type="term" value="C:plasma membrane"/>
    <property type="evidence" value="ECO:0007669"/>
    <property type="project" value="UniProtKB-SubCell"/>
</dbReference>
<feature type="modified residue" description="Pyruvic acid (Ser); by autocatalysis" evidence="12">
    <location>
        <position position="262"/>
    </location>
</feature>
<comment type="catalytic activity">
    <reaction evidence="12">
        <text>a 1,2-diacyl-sn-glycero-3-phospho-L-serine + H(+) = a 1,2-diacyl-sn-glycero-3-phosphoethanolamine + CO2</text>
        <dbReference type="Rhea" id="RHEA:20828"/>
        <dbReference type="ChEBI" id="CHEBI:15378"/>
        <dbReference type="ChEBI" id="CHEBI:16526"/>
        <dbReference type="ChEBI" id="CHEBI:57262"/>
        <dbReference type="ChEBI" id="CHEBI:64612"/>
        <dbReference type="EC" id="4.1.1.65"/>
    </reaction>
</comment>
<comment type="cofactor">
    <cofactor evidence="12">
        <name>pyruvate</name>
        <dbReference type="ChEBI" id="CHEBI:15361"/>
    </cofactor>
    <text evidence="12">Binds 1 pyruvoyl group covalently per subunit.</text>
</comment>
<feature type="active site" description="Charge relay system; for autoendoproteolytic cleavage activity" evidence="12">
    <location>
        <position position="101"/>
    </location>
</feature>
<feature type="chain" id="PRO_5033192575" description="Phosphatidylserine decarboxylase alpha chain" evidence="12">
    <location>
        <begin position="262"/>
        <end position="299"/>
    </location>
</feature>
<evidence type="ECO:0000256" key="6">
    <source>
        <dbReference type="ARBA" id="ARBA00023136"/>
    </source>
</evidence>
<protein>
    <recommendedName>
        <fullName evidence="12">Phosphatidylserine decarboxylase proenzyme</fullName>
        <ecNumber evidence="12">4.1.1.65</ecNumber>
    </recommendedName>
    <component>
        <recommendedName>
            <fullName evidence="12">Phosphatidylserine decarboxylase alpha chain</fullName>
        </recommendedName>
    </component>
    <component>
        <recommendedName>
            <fullName evidence="12">Phosphatidylserine decarboxylase beta chain</fullName>
        </recommendedName>
    </component>
</protein>
<feature type="site" description="Cleavage (non-hydrolytic); by autocatalysis" evidence="12">
    <location>
        <begin position="261"/>
        <end position="262"/>
    </location>
</feature>
<dbReference type="RefSeq" id="WP_182583198.1">
    <property type="nucleotide sequence ID" value="NZ_JABVCQ010000008.1"/>
</dbReference>
<evidence type="ECO:0000256" key="11">
    <source>
        <dbReference type="ARBA" id="ARBA00023317"/>
    </source>
</evidence>
<keyword evidence="6 12" id="KW-0472">Membrane</keyword>
<dbReference type="PANTHER" id="PTHR10067">
    <property type="entry name" value="PHOSPHATIDYLSERINE DECARBOXYLASE"/>
    <property type="match status" value="1"/>
</dbReference>
<keyword evidence="9 12" id="KW-0456">Lyase</keyword>
<dbReference type="UniPathway" id="UPA00558">
    <property type="reaction ID" value="UER00616"/>
</dbReference>
<comment type="subcellular location">
    <subcellularLocation>
        <location evidence="12">Cell membrane</location>
        <topology evidence="12">Peripheral membrane protein</topology>
    </subcellularLocation>
</comment>
<feature type="chain" id="PRO_5033192574" description="Phosphatidylserine decarboxylase beta chain" evidence="12">
    <location>
        <begin position="1"/>
        <end position="261"/>
    </location>
</feature>
<evidence type="ECO:0000256" key="7">
    <source>
        <dbReference type="ARBA" id="ARBA00023145"/>
    </source>
</evidence>
<evidence type="ECO:0000256" key="1">
    <source>
        <dbReference type="ARBA" id="ARBA00005189"/>
    </source>
</evidence>